<dbReference type="SUPFAM" id="SSF54631">
    <property type="entry name" value="CBS-domain pair"/>
    <property type="match status" value="1"/>
</dbReference>
<accession>A0AAN9WDR9</accession>
<evidence type="ECO:0000313" key="14">
    <source>
        <dbReference type="EMBL" id="KAK7870633.1"/>
    </source>
</evidence>
<evidence type="ECO:0000256" key="2">
    <source>
        <dbReference type="ARBA" id="ARBA00022448"/>
    </source>
</evidence>
<evidence type="ECO:0000256" key="11">
    <source>
        <dbReference type="RuleBase" id="RU361221"/>
    </source>
</evidence>
<feature type="transmembrane region" description="Helical" evidence="11">
    <location>
        <begin position="116"/>
        <end position="140"/>
    </location>
</feature>
<dbReference type="PROSITE" id="PS51371">
    <property type="entry name" value="CBS"/>
    <property type="match status" value="1"/>
</dbReference>
<proteinExistence type="inferred from homology"/>
<evidence type="ECO:0000313" key="15">
    <source>
        <dbReference type="Proteomes" id="UP001378592"/>
    </source>
</evidence>
<evidence type="ECO:0000256" key="12">
    <source>
        <dbReference type="SAM" id="MobiDB-lite"/>
    </source>
</evidence>
<evidence type="ECO:0000256" key="3">
    <source>
        <dbReference type="ARBA" id="ARBA00022692"/>
    </source>
</evidence>
<gene>
    <name evidence="14" type="ORF">R5R35_009129</name>
</gene>
<evidence type="ECO:0000256" key="7">
    <source>
        <dbReference type="ARBA" id="ARBA00023122"/>
    </source>
</evidence>
<feature type="transmembrane region" description="Helical" evidence="11">
    <location>
        <begin position="315"/>
        <end position="338"/>
    </location>
</feature>
<name>A0AAN9WDR9_9ORTH</name>
<dbReference type="SMART" id="SM00116">
    <property type="entry name" value="CBS"/>
    <property type="match status" value="2"/>
</dbReference>
<evidence type="ECO:0000256" key="1">
    <source>
        <dbReference type="ARBA" id="ARBA00004141"/>
    </source>
</evidence>
<feature type="transmembrane region" description="Helical" evidence="11">
    <location>
        <begin position="168"/>
        <end position="189"/>
    </location>
</feature>
<evidence type="ECO:0000256" key="4">
    <source>
        <dbReference type="ARBA" id="ARBA00022737"/>
    </source>
</evidence>
<dbReference type="SUPFAM" id="SSF81340">
    <property type="entry name" value="Clc chloride channel"/>
    <property type="match status" value="1"/>
</dbReference>
<evidence type="ECO:0000256" key="10">
    <source>
        <dbReference type="PROSITE-ProRule" id="PRU00703"/>
    </source>
</evidence>
<dbReference type="InterPro" id="IPR014743">
    <property type="entry name" value="Cl-channel_core"/>
</dbReference>
<feature type="transmembrane region" description="Helical" evidence="11">
    <location>
        <begin position="566"/>
        <end position="583"/>
    </location>
</feature>
<dbReference type="PRINTS" id="PR00762">
    <property type="entry name" value="CLCHANNEL"/>
</dbReference>
<dbReference type="EMBL" id="JAZDUA010000055">
    <property type="protein sequence ID" value="KAK7870633.1"/>
    <property type="molecule type" value="Genomic_DNA"/>
</dbReference>
<reference evidence="14 15" key="1">
    <citation type="submission" date="2024-03" db="EMBL/GenBank/DDBJ databases">
        <title>The genome assembly and annotation of the cricket Gryllus longicercus Weissman &amp; Gray.</title>
        <authorList>
            <person name="Szrajer S."/>
            <person name="Gray D."/>
            <person name="Ylla G."/>
        </authorList>
    </citation>
    <scope>NUCLEOTIDE SEQUENCE [LARGE SCALE GENOMIC DNA]</scope>
    <source>
        <strain evidence="14">DAG 2021-001</strain>
        <tissue evidence="14">Whole body minus gut</tissue>
    </source>
</reference>
<keyword evidence="7 10" id="KW-0129">CBS domain</keyword>
<dbReference type="InterPro" id="IPR000644">
    <property type="entry name" value="CBS_dom"/>
</dbReference>
<feature type="transmembrane region" description="Helical" evidence="11">
    <location>
        <begin position="404"/>
        <end position="426"/>
    </location>
</feature>
<evidence type="ECO:0000256" key="6">
    <source>
        <dbReference type="ARBA" id="ARBA00023065"/>
    </source>
</evidence>
<feature type="compositionally biased region" description="Basic and acidic residues" evidence="12">
    <location>
        <begin position="21"/>
        <end position="31"/>
    </location>
</feature>
<dbReference type="GO" id="GO:0005254">
    <property type="term" value="F:chloride channel activity"/>
    <property type="evidence" value="ECO:0007669"/>
    <property type="project" value="UniProtKB-UniRule"/>
</dbReference>
<keyword evidence="4" id="KW-0677">Repeat</keyword>
<comment type="caution">
    <text evidence="14">The sequence shown here is derived from an EMBL/GenBank/DDBJ whole genome shotgun (WGS) entry which is preliminary data.</text>
</comment>
<dbReference type="Gene3D" id="3.10.580.10">
    <property type="entry name" value="CBS-domain"/>
    <property type="match status" value="1"/>
</dbReference>
<dbReference type="Pfam" id="PF00571">
    <property type="entry name" value="CBS"/>
    <property type="match status" value="1"/>
</dbReference>
<feature type="transmembrane region" description="Helical" evidence="11">
    <location>
        <begin position="477"/>
        <end position="497"/>
    </location>
</feature>
<feature type="region of interest" description="Disordered" evidence="12">
    <location>
        <begin position="17"/>
        <end position="64"/>
    </location>
</feature>
<keyword evidence="15" id="KW-1185">Reference proteome</keyword>
<keyword evidence="9 11" id="KW-0868">Chloride</keyword>
<evidence type="ECO:0000259" key="13">
    <source>
        <dbReference type="PROSITE" id="PS51371"/>
    </source>
</evidence>
<evidence type="ECO:0000256" key="8">
    <source>
        <dbReference type="ARBA" id="ARBA00023136"/>
    </source>
</evidence>
<keyword evidence="5 11" id="KW-1133">Transmembrane helix</keyword>
<dbReference type="Proteomes" id="UP001378592">
    <property type="component" value="Unassembled WGS sequence"/>
</dbReference>
<dbReference type="Pfam" id="PF00654">
    <property type="entry name" value="Voltage_CLC"/>
    <property type="match status" value="1"/>
</dbReference>
<dbReference type="Gene3D" id="1.10.3080.10">
    <property type="entry name" value="Clc chloride channel"/>
    <property type="match status" value="1"/>
</dbReference>
<dbReference type="PANTHER" id="PTHR11689:SF136">
    <property type="entry name" value="H(+)_CL(-) EXCHANGE TRANSPORTER 7"/>
    <property type="match status" value="1"/>
</dbReference>
<dbReference type="GO" id="GO:0005765">
    <property type="term" value="C:lysosomal membrane"/>
    <property type="evidence" value="ECO:0007669"/>
    <property type="project" value="TreeGrafter"/>
</dbReference>
<dbReference type="PANTHER" id="PTHR11689">
    <property type="entry name" value="CHLORIDE CHANNEL PROTEIN CLC FAMILY MEMBER"/>
    <property type="match status" value="1"/>
</dbReference>
<dbReference type="CDD" id="cd04591">
    <property type="entry name" value="CBS_pair_voltage-gated_CLC_euk_bac"/>
    <property type="match status" value="1"/>
</dbReference>
<feature type="compositionally biased region" description="Polar residues" evidence="12">
    <location>
        <begin position="43"/>
        <end position="54"/>
    </location>
</feature>
<feature type="transmembrane region" description="Helical" evidence="11">
    <location>
        <begin position="358"/>
        <end position="383"/>
    </location>
</feature>
<keyword evidence="3 11" id="KW-0812">Transmembrane</keyword>
<evidence type="ECO:0000256" key="5">
    <source>
        <dbReference type="ARBA" id="ARBA00022989"/>
    </source>
</evidence>
<comment type="subcellular location">
    <subcellularLocation>
        <location evidence="1 11">Membrane</location>
        <topology evidence="1 11">Multi-pass membrane protein</topology>
    </subcellularLocation>
</comment>
<protein>
    <recommendedName>
        <fullName evidence="11">Chloride channel protein</fullName>
    </recommendedName>
</protein>
<feature type="transmembrane region" description="Helical" evidence="11">
    <location>
        <begin position="280"/>
        <end position="303"/>
    </location>
</feature>
<organism evidence="14 15">
    <name type="scientific">Gryllus longicercus</name>
    <dbReference type="NCBI Taxonomy" id="2509291"/>
    <lineage>
        <taxon>Eukaryota</taxon>
        <taxon>Metazoa</taxon>
        <taxon>Ecdysozoa</taxon>
        <taxon>Arthropoda</taxon>
        <taxon>Hexapoda</taxon>
        <taxon>Insecta</taxon>
        <taxon>Pterygota</taxon>
        <taxon>Neoptera</taxon>
        <taxon>Polyneoptera</taxon>
        <taxon>Orthoptera</taxon>
        <taxon>Ensifera</taxon>
        <taxon>Gryllidea</taxon>
        <taxon>Grylloidea</taxon>
        <taxon>Gryllidae</taxon>
        <taxon>Gryllinae</taxon>
        <taxon>Gryllus</taxon>
    </lineage>
</organism>
<dbReference type="InterPro" id="IPR046342">
    <property type="entry name" value="CBS_dom_sf"/>
</dbReference>
<feature type="transmembrane region" description="Helical" evidence="11">
    <location>
        <begin position="219"/>
        <end position="237"/>
    </location>
</feature>
<dbReference type="EMBL" id="JAZDUA010000055">
    <property type="protein sequence ID" value="KAK7870632.1"/>
    <property type="molecule type" value="Genomic_DNA"/>
</dbReference>
<comment type="caution">
    <text evidence="11">Lacks conserved residue(s) required for the propagation of feature annotation.</text>
</comment>
<feature type="domain" description="CBS" evidence="13">
    <location>
        <begin position="732"/>
        <end position="790"/>
    </location>
</feature>
<dbReference type="AlphaFoldDB" id="A0AAN9WDR9"/>
<keyword evidence="8 11" id="KW-0472">Membrane</keyword>
<dbReference type="InterPro" id="IPR051280">
    <property type="entry name" value="Cl-channel/antiporter"/>
</dbReference>
<sequence length="801" mass="88945">MAQLRRKVSEALSMAEVPYETIEHDESDDKSASVLKPVEETSAETQADGTGSINNEDDVTQESECRTHCAPETVEVGNLNLLSSKFESLDYDTCENHLLLDEERSKGYKFIMKKSFARWIIFLLIGIFTALIACFIDIMIEVLSDLKYNCLQFYVDSCVWNYCLVTPYLLWMVLNIVPVVIGSLLVTYLEPVAAGSGIPQVKCYLNGVKIPRVVRIKTLLVKVFGVISSVVGGLAVGKEGPMIHSGAVVAAGISQGKSTTLKVDLRILDYFREDHEKRDFVSGGAAAGVAAAFGAPVGGVLFSLEEGTSFWNQGLTWRIFFASMVSTFTLNSVLSTYHGRPGDLSYCGLLNFGKFETIVYTFSEFFIFILMGMTGGLLGALFNHINYKLTVFRLRYIQARWLKVFEAAMVAALTCTVGFTMIYVMDDCKPLGQDPTKFPVQMFCGDGQYNVLGAIWFQTPEASVRSLFHDPPGSHKVLSVAVFFVGYFLLSCWTYGLSVSSGLFIPSLLTGAAWGRLVGMGLEILLPGWKVDPGKYALVGAAAQLGGVVRMTISLTVILIEATGSISFGLPLMITLIMAKWVGDFFNEGIYDIHIQLAGVPLLPWEPPPLSNNIYASGIMSHPVVTFNAVENVGRIIDVLRSETHNGFPIVDQQCEDADSMKTCGTYRGIILRSQLIVLLQNKIFNESVEIWNPKQVSIKMFWKAYPRYQSIKDVSVTQEERLFTIDLRPFMNPASYTLLHSASLPRVFRLFRGLGLRHLVIVNDSNEVIGIVTRKDVARFRVWKHRGRMGMIELMISEKL</sequence>
<evidence type="ECO:0000256" key="9">
    <source>
        <dbReference type="ARBA" id="ARBA00023214"/>
    </source>
</evidence>
<comment type="similarity">
    <text evidence="11">Belongs to the chloride channel (TC 2.A.49) family.</text>
</comment>
<keyword evidence="6 11" id="KW-0406">Ion transport</keyword>
<dbReference type="InterPro" id="IPR001807">
    <property type="entry name" value="ClC"/>
</dbReference>
<keyword evidence="2 11" id="KW-0813">Transport</keyword>
<dbReference type="CDD" id="cd03685">
    <property type="entry name" value="ClC_6_like"/>
    <property type="match status" value="1"/>
</dbReference>